<dbReference type="OrthoDB" id="1937642at2759"/>
<proteinExistence type="predicted"/>
<feature type="region of interest" description="Disordered" evidence="1">
    <location>
        <begin position="94"/>
        <end position="140"/>
    </location>
</feature>
<gene>
    <name evidence="2" type="ORF">AYL99_05395</name>
</gene>
<dbReference type="GeneID" id="30009563"/>
<evidence type="ECO:0000313" key="2">
    <source>
        <dbReference type="EMBL" id="OAP60393.1"/>
    </source>
</evidence>
<organism evidence="2 3">
    <name type="scientific">Fonsecaea erecta</name>
    <dbReference type="NCBI Taxonomy" id="1367422"/>
    <lineage>
        <taxon>Eukaryota</taxon>
        <taxon>Fungi</taxon>
        <taxon>Dikarya</taxon>
        <taxon>Ascomycota</taxon>
        <taxon>Pezizomycotina</taxon>
        <taxon>Eurotiomycetes</taxon>
        <taxon>Chaetothyriomycetidae</taxon>
        <taxon>Chaetothyriales</taxon>
        <taxon>Herpotrichiellaceae</taxon>
        <taxon>Fonsecaea</taxon>
    </lineage>
</organism>
<comment type="caution">
    <text evidence="2">The sequence shown here is derived from an EMBL/GenBank/DDBJ whole genome shotgun (WGS) entry which is preliminary data.</text>
</comment>
<evidence type="ECO:0000256" key="1">
    <source>
        <dbReference type="SAM" id="MobiDB-lite"/>
    </source>
</evidence>
<feature type="compositionally biased region" description="Polar residues" evidence="1">
    <location>
        <begin position="130"/>
        <end position="140"/>
    </location>
</feature>
<dbReference type="EMBL" id="LVYI01000004">
    <property type="protein sequence ID" value="OAP60393.1"/>
    <property type="molecule type" value="Genomic_DNA"/>
</dbReference>
<name>A0A178ZMG6_9EURO</name>
<dbReference type="Proteomes" id="UP000078343">
    <property type="component" value="Unassembled WGS sequence"/>
</dbReference>
<protein>
    <submittedName>
        <fullName evidence="2">Uncharacterized protein</fullName>
    </submittedName>
</protein>
<sequence length="140" mass="15340">MVHSVYVANAARKPAAHGVPVKVTLDKCTRIKAESEERGMDVLKKAEALRPGVGLAVLTTFFPGRRRKDEADAWANARLTLDLRRKAFKNGEYPLPSPWTVPEETATATTTNAQNSVEGFREQAEPVSIRRSSTIPSPAI</sequence>
<accession>A0A178ZMG6</accession>
<dbReference type="RefSeq" id="XP_018693760.1">
    <property type="nucleotide sequence ID" value="XM_018836907.1"/>
</dbReference>
<evidence type="ECO:0000313" key="3">
    <source>
        <dbReference type="Proteomes" id="UP000078343"/>
    </source>
</evidence>
<keyword evidence="3" id="KW-1185">Reference proteome</keyword>
<dbReference type="AlphaFoldDB" id="A0A178ZMG6"/>
<reference evidence="2 3" key="1">
    <citation type="submission" date="2016-04" db="EMBL/GenBank/DDBJ databases">
        <title>Draft genome of Fonsecaea erecta CBS 125763.</title>
        <authorList>
            <person name="Weiss V.A."/>
            <person name="Vicente V.A."/>
            <person name="Raittz R.T."/>
            <person name="Moreno L.F."/>
            <person name="De Souza E.M."/>
            <person name="Pedrosa F.O."/>
            <person name="Steffens M.B."/>
            <person name="Faoro H."/>
            <person name="Tadra-Sfeir M.Z."/>
            <person name="Najafzadeh M.J."/>
            <person name="Felipe M.S."/>
            <person name="Teixeira M."/>
            <person name="Sun J."/>
            <person name="Xi L."/>
            <person name="Gomes R."/>
            <person name="De Azevedo C.M."/>
            <person name="Salgado C.G."/>
            <person name="Da Silva M.B."/>
            <person name="Nascimento M.F."/>
            <person name="Queiroz-Telles F."/>
            <person name="Attili D.S."/>
            <person name="Gorbushina A."/>
        </authorList>
    </citation>
    <scope>NUCLEOTIDE SEQUENCE [LARGE SCALE GENOMIC DNA]</scope>
    <source>
        <strain evidence="2 3">CBS 125763</strain>
    </source>
</reference>